<sequence>MVWFLLDSAPFPHPMPITDIIAIVVQLTIDGLGILGNVGVLSAIYYRAPANWSSYKILLINAAFVDLASSLASIMSIERMIPASFGTAFIFLGPCTLISALTCHTLHSISMNFQVHSVSLVPVSFAYRLHILKQ</sequence>
<evidence type="ECO:0000256" key="2">
    <source>
        <dbReference type="ARBA" id="ARBA00009166"/>
    </source>
</evidence>
<organism evidence="7 8">
    <name type="scientific">Pristionchus fissidentatus</name>
    <dbReference type="NCBI Taxonomy" id="1538716"/>
    <lineage>
        <taxon>Eukaryota</taxon>
        <taxon>Metazoa</taxon>
        <taxon>Ecdysozoa</taxon>
        <taxon>Nematoda</taxon>
        <taxon>Chromadorea</taxon>
        <taxon>Rhabditida</taxon>
        <taxon>Rhabditina</taxon>
        <taxon>Diplogasteromorpha</taxon>
        <taxon>Diplogasteroidea</taxon>
        <taxon>Neodiplogasteridae</taxon>
        <taxon>Pristionchus</taxon>
    </lineage>
</organism>
<dbReference type="Proteomes" id="UP001432322">
    <property type="component" value="Unassembled WGS sequence"/>
</dbReference>
<accession>A0AAV5VP90</accession>
<dbReference type="PANTHER" id="PTHR22945:SF40">
    <property type="entry name" value="SERPENTINE RECEPTOR, CLASS D (DELTA)-RELATED"/>
    <property type="match status" value="1"/>
</dbReference>
<name>A0AAV5VP90_9BILA</name>
<feature type="non-terminal residue" evidence="7">
    <location>
        <position position="134"/>
    </location>
</feature>
<keyword evidence="4 6" id="KW-1133">Transmembrane helix</keyword>
<evidence type="ECO:0000256" key="3">
    <source>
        <dbReference type="ARBA" id="ARBA00022692"/>
    </source>
</evidence>
<dbReference type="AlphaFoldDB" id="A0AAV5VP90"/>
<evidence type="ECO:0000313" key="7">
    <source>
        <dbReference type="EMBL" id="GMT21365.1"/>
    </source>
</evidence>
<evidence type="ECO:0000256" key="5">
    <source>
        <dbReference type="ARBA" id="ARBA00023136"/>
    </source>
</evidence>
<reference evidence="7" key="1">
    <citation type="submission" date="2023-10" db="EMBL/GenBank/DDBJ databases">
        <title>Genome assembly of Pristionchus species.</title>
        <authorList>
            <person name="Yoshida K."/>
            <person name="Sommer R.J."/>
        </authorList>
    </citation>
    <scope>NUCLEOTIDE SEQUENCE</scope>
    <source>
        <strain evidence="7">RS5133</strain>
    </source>
</reference>
<comment type="subcellular location">
    <subcellularLocation>
        <location evidence="1">Membrane</location>
        <topology evidence="1">Multi-pass membrane protein</topology>
    </subcellularLocation>
</comment>
<comment type="similarity">
    <text evidence="2">Belongs to the nematode receptor-like protein srd family.</text>
</comment>
<dbReference type="Pfam" id="PF10317">
    <property type="entry name" value="7TM_GPCR_Srd"/>
    <property type="match status" value="1"/>
</dbReference>
<proteinExistence type="inferred from homology"/>
<dbReference type="InterPro" id="IPR050920">
    <property type="entry name" value="Nematode_rcpt-like_delta"/>
</dbReference>
<keyword evidence="3 6" id="KW-0812">Transmembrane</keyword>
<dbReference type="InterPro" id="IPR019421">
    <property type="entry name" value="7TM_GPCR_serpentine_rcpt_Srd"/>
</dbReference>
<evidence type="ECO:0000256" key="1">
    <source>
        <dbReference type="ARBA" id="ARBA00004141"/>
    </source>
</evidence>
<feature type="transmembrane region" description="Helical" evidence="6">
    <location>
        <begin position="20"/>
        <end position="46"/>
    </location>
</feature>
<evidence type="ECO:0000256" key="4">
    <source>
        <dbReference type="ARBA" id="ARBA00022989"/>
    </source>
</evidence>
<comment type="caution">
    <text evidence="7">The sequence shown here is derived from an EMBL/GenBank/DDBJ whole genome shotgun (WGS) entry which is preliminary data.</text>
</comment>
<dbReference type="PANTHER" id="PTHR22945">
    <property type="entry name" value="SERPENTINE RECEPTOR, CLASS D DELTA"/>
    <property type="match status" value="1"/>
</dbReference>
<gene>
    <name evidence="7" type="ORF">PFISCL1PPCAC_12662</name>
</gene>
<dbReference type="SUPFAM" id="SSF81321">
    <property type="entry name" value="Family A G protein-coupled receptor-like"/>
    <property type="match status" value="1"/>
</dbReference>
<feature type="transmembrane region" description="Helical" evidence="6">
    <location>
        <begin position="83"/>
        <end position="103"/>
    </location>
</feature>
<evidence type="ECO:0008006" key="9">
    <source>
        <dbReference type="Google" id="ProtNLM"/>
    </source>
</evidence>
<protein>
    <recommendedName>
        <fullName evidence="9">G protein-coupled receptor</fullName>
    </recommendedName>
</protein>
<evidence type="ECO:0000256" key="6">
    <source>
        <dbReference type="SAM" id="Phobius"/>
    </source>
</evidence>
<keyword evidence="5 6" id="KW-0472">Membrane</keyword>
<dbReference type="EMBL" id="BTSY01000004">
    <property type="protein sequence ID" value="GMT21365.1"/>
    <property type="molecule type" value="Genomic_DNA"/>
</dbReference>
<evidence type="ECO:0000313" key="8">
    <source>
        <dbReference type="Proteomes" id="UP001432322"/>
    </source>
</evidence>
<keyword evidence="8" id="KW-1185">Reference proteome</keyword>
<feature type="transmembrane region" description="Helical" evidence="6">
    <location>
        <begin position="58"/>
        <end position="77"/>
    </location>
</feature>
<dbReference type="GO" id="GO:0016020">
    <property type="term" value="C:membrane"/>
    <property type="evidence" value="ECO:0007669"/>
    <property type="project" value="UniProtKB-SubCell"/>
</dbReference>